<keyword evidence="3 6" id="KW-0540">Nuclease</keyword>
<sequence>MAAKKPENMTFEATLDELETIVGDLEQGDLPLEEALKQFERGVSLSRAGQQKLQHAEQQVKILMQTSEGEQLVDMPQDDTIA</sequence>
<name>A0ABW4XUD8_9GAMM</name>
<keyword evidence="4 6" id="KW-0378">Hydrolase</keyword>
<dbReference type="HAMAP" id="MF_00337">
    <property type="entry name" value="Exonuc_7_S"/>
    <property type="match status" value="1"/>
</dbReference>
<evidence type="ECO:0000256" key="6">
    <source>
        <dbReference type="HAMAP-Rule" id="MF_00337"/>
    </source>
</evidence>
<dbReference type="EMBL" id="JBHUHT010000030">
    <property type="protein sequence ID" value="MFD2097918.1"/>
    <property type="molecule type" value="Genomic_DNA"/>
</dbReference>
<comment type="subcellular location">
    <subcellularLocation>
        <location evidence="6">Cytoplasm</location>
    </subcellularLocation>
</comment>
<reference evidence="8" key="1">
    <citation type="journal article" date="2019" name="Int. J. Syst. Evol. Microbiol.">
        <title>The Global Catalogue of Microorganisms (GCM) 10K type strain sequencing project: providing services to taxonomists for standard genome sequencing and annotation.</title>
        <authorList>
            <consortium name="The Broad Institute Genomics Platform"/>
            <consortium name="The Broad Institute Genome Sequencing Center for Infectious Disease"/>
            <person name="Wu L."/>
            <person name="Ma J."/>
        </authorList>
    </citation>
    <scope>NUCLEOTIDE SEQUENCE [LARGE SCALE GENOMIC DNA]</scope>
    <source>
        <strain evidence="8">CGMCC 1.10992</strain>
    </source>
</reference>
<comment type="similarity">
    <text evidence="1 6">Belongs to the XseB family.</text>
</comment>
<evidence type="ECO:0000256" key="3">
    <source>
        <dbReference type="ARBA" id="ARBA00022722"/>
    </source>
</evidence>
<comment type="function">
    <text evidence="6">Bidirectionally degrades single-stranded DNA into large acid-insoluble oligonucleotides, which are then degraded further into small acid-soluble oligonucleotides.</text>
</comment>
<evidence type="ECO:0000256" key="2">
    <source>
        <dbReference type="ARBA" id="ARBA00022490"/>
    </source>
</evidence>
<evidence type="ECO:0000313" key="7">
    <source>
        <dbReference type="EMBL" id="MFD2097918.1"/>
    </source>
</evidence>
<evidence type="ECO:0000256" key="1">
    <source>
        <dbReference type="ARBA" id="ARBA00009998"/>
    </source>
</evidence>
<comment type="subunit">
    <text evidence="6">Heterooligomer composed of large and small subunits.</text>
</comment>
<evidence type="ECO:0000256" key="4">
    <source>
        <dbReference type="ARBA" id="ARBA00022801"/>
    </source>
</evidence>
<dbReference type="InterPro" id="IPR037004">
    <property type="entry name" value="Exonuc_VII_ssu_sf"/>
</dbReference>
<dbReference type="EC" id="3.1.11.6" evidence="6"/>
<dbReference type="GO" id="GO:0008855">
    <property type="term" value="F:exodeoxyribonuclease VII activity"/>
    <property type="evidence" value="ECO:0007669"/>
    <property type="project" value="UniProtKB-EC"/>
</dbReference>
<dbReference type="InterPro" id="IPR003761">
    <property type="entry name" value="Exonuc_VII_S"/>
</dbReference>
<keyword evidence="5 6" id="KW-0269">Exonuclease</keyword>
<comment type="caution">
    <text evidence="7">The sequence shown here is derived from an EMBL/GenBank/DDBJ whole genome shotgun (WGS) entry which is preliminary data.</text>
</comment>
<dbReference type="Pfam" id="PF02609">
    <property type="entry name" value="Exonuc_VII_S"/>
    <property type="match status" value="1"/>
</dbReference>
<comment type="catalytic activity">
    <reaction evidence="6">
        <text>Exonucleolytic cleavage in either 5'- to 3'- or 3'- to 5'-direction to yield nucleoside 5'-phosphates.</text>
        <dbReference type="EC" id="3.1.11.6"/>
    </reaction>
</comment>
<gene>
    <name evidence="6 7" type="primary">xseB</name>
    <name evidence="7" type="ORF">ACFSJ3_18170</name>
</gene>
<evidence type="ECO:0000313" key="8">
    <source>
        <dbReference type="Proteomes" id="UP001597380"/>
    </source>
</evidence>
<dbReference type="NCBIfam" id="NF002140">
    <property type="entry name" value="PRK00977.1-4"/>
    <property type="match status" value="1"/>
</dbReference>
<organism evidence="7 8">
    <name type="scientific">Corallincola platygyrae</name>
    <dbReference type="NCBI Taxonomy" id="1193278"/>
    <lineage>
        <taxon>Bacteria</taxon>
        <taxon>Pseudomonadati</taxon>
        <taxon>Pseudomonadota</taxon>
        <taxon>Gammaproteobacteria</taxon>
        <taxon>Alteromonadales</taxon>
        <taxon>Psychromonadaceae</taxon>
        <taxon>Corallincola</taxon>
    </lineage>
</organism>
<evidence type="ECO:0000256" key="5">
    <source>
        <dbReference type="ARBA" id="ARBA00022839"/>
    </source>
</evidence>
<proteinExistence type="inferred from homology"/>
<dbReference type="Gene3D" id="1.10.287.1040">
    <property type="entry name" value="Exonuclease VII, small subunit"/>
    <property type="match status" value="1"/>
</dbReference>
<accession>A0ABW4XUD8</accession>
<dbReference type="PANTHER" id="PTHR34137">
    <property type="entry name" value="EXODEOXYRIBONUCLEASE 7 SMALL SUBUNIT"/>
    <property type="match status" value="1"/>
</dbReference>
<dbReference type="PANTHER" id="PTHR34137:SF1">
    <property type="entry name" value="EXODEOXYRIBONUCLEASE 7 SMALL SUBUNIT"/>
    <property type="match status" value="1"/>
</dbReference>
<keyword evidence="2 6" id="KW-0963">Cytoplasm</keyword>
<dbReference type="NCBIfam" id="TIGR01280">
    <property type="entry name" value="xseB"/>
    <property type="match status" value="1"/>
</dbReference>
<protein>
    <recommendedName>
        <fullName evidence="6">Exodeoxyribonuclease 7 small subunit</fullName>
        <ecNumber evidence="6">3.1.11.6</ecNumber>
    </recommendedName>
    <alternativeName>
        <fullName evidence="6">Exodeoxyribonuclease VII small subunit</fullName>
        <shortName evidence="6">Exonuclease VII small subunit</shortName>
    </alternativeName>
</protein>
<dbReference type="RefSeq" id="WP_345340056.1">
    <property type="nucleotide sequence ID" value="NZ_BAABLI010000013.1"/>
</dbReference>
<dbReference type="NCBIfam" id="NF002137">
    <property type="entry name" value="PRK00977.1-1"/>
    <property type="match status" value="1"/>
</dbReference>
<keyword evidence="8" id="KW-1185">Reference proteome</keyword>
<dbReference type="SUPFAM" id="SSF116842">
    <property type="entry name" value="XseB-like"/>
    <property type="match status" value="1"/>
</dbReference>
<dbReference type="Proteomes" id="UP001597380">
    <property type="component" value="Unassembled WGS sequence"/>
</dbReference>